<feature type="non-terminal residue" evidence="1">
    <location>
        <position position="229"/>
    </location>
</feature>
<evidence type="ECO:0000313" key="1">
    <source>
        <dbReference type="EMBL" id="SVE60501.1"/>
    </source>
</evidence>
<sequence length="229" mass="26280">FLRDVAQFEVNEPFSAGVWIKTNKGGGNQSIMGISGELTKDAWRGWDLFLDEKNRPSLRLIGFWPHNCLQVTANVSIPLGEWRHVLFTYDGSGRANGTQLFVNGEKTKSFTVYDNLYRTIIHSWEVQEGWTQKPVMVGRSGRFYTGDNGVFSGSIDHIQFFNQYLTTREVASLIRRDTGIALSAYNFANEDYIDHHMHRSYPDGQELIQQLRELTRKKLELLADVPEIM</sequence>
<dbReference type="InterPro" id="IPR013320">
    <property type="entry name" value="ConA-like_dom_sf"/>
</dbReference>
<dbReference type="SUPFAM" id="SSF49899">
    <property type="entry name" value="Concanavalin A-like lectins/glucanases"/>
    <property type="match status" value="1"/>
</dbReference>
<name>A0A383EUS1_9ZZZZ</name>
<protein>
    <recommendedName>
        <fullName evidence="2">LamG-like jellyroll fold domain-containing protein</fullName>
    </recommendedName>
</protein>
<proteinExistence type="predicted"/>
<dbReference type="Gene3D" id="2.60.120.200">
    <property type="match status" value="1"/>
</dbReference>
<dbReference type="EMBL" id="UINC01228965">
    <property type="protein sequence ID" value="SVE60501.1"/>
    <property type="molecule type" value="Genomic_DNA"/>
</dbReference>
<gene>
    <name evidence="1" type="ORF">METZ01_LOCUS513355</name>
</gene>
<organism evidence="1">
    <name type="scientific">marine metagenome</name>
    <dbReference type="NCBI Taxonomy" id="408172"/>
    <lineage>
        <taxon>unclassified sequences</taxon>
        <taxon>metagenomes</taxon>
        <taxon>ecological metagenomes</taxon>
    </lineage>
</organism>
<evidence type="ECO:0008006" key="2">
    <source>
        <dbReference type="Google" id="ProtNLM"/>
    </source>
</evidence>
<accession>A0A383EUS1</accession>
<dbReference type="Pfam" id="PF13385">
    <property type="entry name" value="Laminin_G_3"/>
    <property type="match status" value="1"/>
</dbReference>
<feature type="non-terminal residue" evidence="1">
    <location>
        <position position="1"/>
    </location>
</feature>
<reference evidence="1" key="1">
    <citation type="submission" date="2018-05" db="EMBL/GenBank/DDBJ databases">
        <authorList>
            <person name="Lanie J.A."/>
            <person name="Ng W.-L."/>
            <person name="Kazmierczak K.M."/>
            <person name="Andrzejewski T.M."/>
            <person name="Davidsen T.M."/>
            <person name="Wayne K.J."/>
            <person name="Tettelin H."/>
            <person name="Glass J.I."/>
            <person name="Rusch D."/>
            <person name="Podicherti R."/>
            <person name="Tsui H.-C.T."/>
            <person name="Winkler M.E."/>
        </authorList>
    </citation>
    <scope>NUCLEOTIDE SEQUENCE</scope>
</reference>
<dbReference type="AlphaFoldDB" id="A0A383EUS1"/>